<dbReference type="PANTHER" id="PTHR13420">
    <property type="entry name" value="UPF0235 PROTEIN C15ORF40"/>
    <property type="match status" value="1"/>
</dbReference>
<evidence type="ECO:0000256" key="1">
    <source>
        <dbReference type="ARBA" id="ARBA00010364"/>
    </source>
</evidence>
<reference evidence="3 4" key="1">
    <citation type="submission" date="2020-01" db="EMBL/GenBank/DDBJ databases">
        <title>Genomes assembled from Gulf of Kutch pelagic sediment metagenomes.</title>
        <authorList>
            <person name="Chandrashekar M."/>
            <person name="Mahajan M.S."/>
            <person name="Dave K.J."/>
            <person name="Vatsa P."/>
            <person name="Nathani N.M."/>
        </authorList>
    </citation>
    <scope>NUCLEOTIDE SEQUENCE [LARGE SCALE GENOMIC DNA]</scope>
    <source>
        <strain evidence="3">KS3-K002</strain>
    </source>
</reference>
<evidence type="ECO:0000256" key="2">
    <source>
        <dbReference type="HAMAP-Rule" id="MF_00634"/>
    </source>
</evidence>
<dbReference type="InterPro" id="IPR003746">
    <property type="entry name" value="DUF167"/>
</dbReference>
<dbReference type="InterPro" id="IPR036591">
    <property type="entry name" value="YggU-like_sf"/>
</dbReference>
<protein>
    <recommendedName>
        <fullName evidence="2">UPF0235 protein GWO12_07480</fullName>
    </recommendedName>
</protein>
<evidence type="ECO:0000313" key="4">
    <source>
        <dbReference type="Proteomes" id="UP000702544"/>
    </source>
</evidence>
<dbReference type="NCBIfam" id="TIGR00251">
    <property type="entry name" value="DUF167 family protein"/>
    <property type="match status" value="1"/>
</dbReference>
<dbReference type="Proteomes" id="UP000702544">
    <property type="component" value="Unassembled WGS sequence"/>
</dbReference>
<dbReference type="EMBL" id="JAACAK010000049">
    <property type="protein sequence ID" value="NIR74942.1"/>
    <property type="molecule type" value="Genomic_DNA"/>
</dbReference>
<proteinExistence type="inferred from homology"/>
<dbReference type="GO" id="GO:0005737">
    <property type="term" value="C:cytoplasm"/>
    <property type="evidence" value="ECO:0007669"/>
    <property type="project" value="TreeGrafter"/>
</dbReference>
<gene>
    <name evidence="3" type="ORF">GWO12_07480</name>
</gene>
<dbReference type="SUPFAM" id="SSF69786">
    <property type="entry name" value="YggU-like"/>
    <property type="match status" value="1"/>
</dbReference>
<dbReference type="AlphaFoldDB" id="A0AAE5CAU3"/>
<dbReference type="SMART" id="SM01152">
    <property type="entry name" value="DUF167"/>
    <property type="match status" value="1"/>
</dbReference>
<dbReference type="PANTHER" id="PTHR13420:SF7">
    <property type="entry name" value="UPF0235 PROTEIN C15ORF40"/>
    <property type="match status" value="1"/>
</dbReference>
<accession>A0AAE5CAU3</accession>
<comment type="similarity">
    <text evidence="1 2">Belongs to the UPF0235 family.</text>
</comment>
<sequence>MVSPTRIAVRVQPRASRTEIAGAYGDAVKIRVAAPPVDGAANAELVAFLAKRLGVPKSNVQIVKGERGRDKLIEIDGVSDEDARRLTG</sequence>
<name>A0AAE5CAU3_9BACT</name>
<evidence type="ECO:0000313" key="3">
    <source>
        <dbReference type="EMBL" id="NIR74942.1"/>
    </source>
</evidence>
<comment type="caution">
    <text evidence="3">The sequence shown here is derived from an EMBL/GenBank/DDBJ whole genome shotgun (WGS) entry which is preliminary data.</text>
</comment>
<organism evidence="3 4">
    <name type="scientific">Candidatus Kutchimonas denitrificans</name>
    <dbReference type="NCBI Taxonomy" id="3056748"/>
    <lineage>
        <taxon>Bacteria</taxon>
        <taxon>Pseudomonadati</taxon>
        <taxon>Gemmatimonadota</taxon>
        <taxon>Gemmatimonadia</taxon>
        <taxon>Candidatus Palauibacterales</taxon>
        <taxon>Candidatus Palauibacteraceae</taxon>
        <taxon>Candidatus Kutchimonas</taxon>
    </lineage>
</organism>
<dbReference type="Pfam" id="PF02594">
    <property type="entry name" value="DUF167"/>
    <property type="match status" value="1"/>
</dbReference>
<dbReference type="HAMAP" id="MF_00634">
    <property type="entry name" value="UPF0235"/>
    <property type="match status" value="1"/>
</dbReference>
<dbReference type="Gene3D" id="3.30.1200.10">
    <property type="entry name" value="YggU-like"/>
    <property type="match status" value="1"/>
</dbReference>